<feature type="region of interest" description="Disordered" evidence="1">
    <location>
        <begin position="249"/>
        <end position="276"/>
    </location>
</feature>
<gene>
    <name evidence="4" type="ORF">FHU35_12688</name>
</gene>
<dbReference type="Proteomes" id="UP000316184">
    <property type="component" value="Unassembled WGS sequence"/>
</dbReference>
<dbReference type="CDD" id="cd00093">
    <property type="entry name" value="HTH_XRE"/>
    <property type="match status" value="1"/>
</dbReference>
<comment type="caution">
    <text evidence="4">The sequence shown here is derived from an EMBL/GenBank/DDBJ whole genome shotgun (WGS) entry which is preliminary data.</text>
</comment>
<dbReference type="SUPFAM" id="SSF47413">
    <property type="entry name" value="lambda repressor-like DNA-binding domains"/>
    <property type="match status" value="1"/>
</dbReference>
<keyword evidence="2" id="KW-0812">Transmembrane</keyword>
<evidence type="ECO:0000313" key="5">
    <source>
        <dbReference type="Proteomes" id="UP000316184"/>
    </source>
</evidence>
<keyword evidence="2" id="KW-0472">Membrane</keyword>
<dbReference type="Gene3D" id="1.10.260.40">
    <property type="entry name" value="lambda repressor-like DNA-binding domains"/>
    <property type="match status" value="1"/>
</dbReference>
<protein>
    <submittedName>
        <fullName evidence="4">Helix-turn-helix protein</fullName>
    </submittedName>
</protein>
<accession>A0A561U8K3</accession>
<dbReference type="RefSeq" id="WP_145738785.1">
    <property type="nucleotide sequence ID" value="NZ_VIWX01000002.1"/>
</dbReference>
<feature type="region of interest" description="Disordered" evidence="1">
    <location>
        <begin position="96"/>
        <end position="134"/>
    </location>
</feature>
<evidence type="ECO:0000256" key="1">
    <source>
        <dbReference type="SAM" id="MobiDB-lite"/>
    </source>
</evidence>
<dbReference type="GO" id="GO:0003677">
    <property type="term" value="F:DNA binding"/>
    <property type="evidence" value="ECO:0007669"/>
    <property type="project" value="InterPro"/>
</dbReference>
<dbReference type="OrthoDB" id="4209741at2"/>
<evidence type="ECO:0000259" key="3">
    <source>
        <dbReference type="PROSITE" id="PS50943"/>
    </source>
</evidence>
<sequence>MVNPPRNAANGDVSQEFSRRLNALRTELHRVWRRAGALPPEELARKTRRPESWFRSVLECRSLPERCAFVAFLDATGEHEQLPRWQDAWAKIDSLRPQPRSPWARSDHVPKHRSPDNRVADEPTPAKPTRSEHPLLQEQTLSAGAIWLHVLAEHTDAEPPKPLHSALHATSSAEFNRALDSLRVERGFSLRDAETKSGISKSTLHRLSKDGCLPDEDRVERLASACGEDSQRCVLWRWNRRRVAAGEPPPTWKTFARAEQQPRPPEAGSARKPLRRRPARHPVICTGAGVLVLVVIALIVGWLVTPRAAAAHPLPLVVLTVLPVTTAVTCLAVARKRHRLPVRRPQKIPHRSGT</sequence>
<feature type="transmembrane region" description="Helical" evidence="2">
    <location>
        <begin position="316"/>
        <end position="334"/>
    </location>
</feature>
<dbReference type="PROSITE" id="PS50943">
    <property type="entry name" value="HTH_CROC1"/>
    <property type="match status" value="1"/>
</dbReference>
<feature type="transmembrane region" description="Helical" evidence="2">
    <location>
        <begin position="281"/>
        <end position="304"/>
    </location>
</feature>
<reference evidence="4 5" key="1">
    <citation type="submission" date="2019-06" db="EMBL/GenBank/DDBJ databases">
        <title>Sequencing the genomes of 1000 actinobacteria strains.</title>
        <authorList>
            <person name="Klenk H.-P."/>
        </authorList>
    </citation>
    <scope>NUCLEOTIDE SEQUENCE [LARGE SCALE GENOMIC DNA]</scope>
    <source>
        <strain evidence="4 5">DSM 46699</strain>
    </source>
</reference>
<dbReference type="InterPro" id="IPR001387">
    <property type="entry name" value="Cro/C1-type_HTH"/>
</dbReference>
<proteinExistence type="predicted"/>
<feature type="domain" description="HTH cro/C1-type" evidence="3">
    <location>
        <begin position="179"/>
        <end position="233"/>
    </location>
</feature>
<keyword evidence="2" id="KW-1133">Transmembrane helix</keyword>
<name>A0A561U8K3_9PSEU</name>
<dbReference type="EMBL" id="VIWX01000002">
    <property type="protein sequence ID" value="TWF95689.1"/>
    <property type="molecule type" value="Genomic_DNA"/>
</dbReference>
<evidence type="ECO:0000313" key="4">
    <source>
        <dbReference type="EMBL" id="TWF95689.1"/>
    </source>
</evidence>
<organism evidence="4 5">
    <name type="scientific">Saccharopolyspora dendranthemae</name>
    <dbReference type="NCBI Taxonomy" id="1181886"/>
    <lineage>
        <taxon>Bacteria</taxon>
        <taxon>Bacillati</taxon>
        <taxon>Actinomycetota</taxon>
        <taxon>Actinomycetes</taxon>
        <taxon>Pseudonocardiales</taxon>
        <taxon>Pseudonocardiaceae</taxon>
        <taxon>Saccharopolyspora</taxon>
    </lineage>
</organism>
<evidence type="ECO:0000256" key="2">
    <source>
        <dbReference type="SAM" id="Phobius"/>
    </source>
</evidence>
<dbReference type="Pfam" id="PF13560">
    <property type="entry name" value="HTH_31"/>
    <property type="match status" value="1"/>
</dbReference>
<dbReference type="AlphaFoldDB" id="A0A561U8K3"/>
<keyword evidence="5" id="KW-1185">Reference proteome</keyword>
<feature type="compositionally biased region" description="Basic and acidic residues" evidence="1">
    <location>
        <begin position="105"/>
        <end position="121"/>
    </location>
</feature>
<dbReference type="InterPro" id="IPR010982">
    <property type="entry name" value="Lambda_DNA-bd_dom_sf"/>
</dbReference>